<dbReference type="InterPro" id="IPR020568">
    <property type="entry name" value="Ribosomal_Su5_D2-typ_SF"/>
</dbReference>
<proteinExistence type="inferred from homology"/>
<dbReference type="InterPro" id="IPR027065">
    <property type="entry name" value="Lon_Prtase"/>
</dbReference>
<comment type="catalytic activity">
    <reaction evidence="2">
        <text>Hydrolysis of proteins in presence of ATP.</text>
        <dbReference type="EC" id="3.4.21.53"/>
    </reaction>
</comment>
<name>A0A1H9Y716_9GAMM</name>
<evidence type="ECO:0000313" key="4">
    <source>
        <dbReference type="EMBL" id="SES64589.1"/>
    </source>
</evidence>
<dbReference type="PANTHER" id="PTHR10046">
    <property type="entry name" value="ATP DEPENDENT LON PROTEASE FAMILY MEMBER"/>
    <property type="match status" value="1"/>
</dbReference>
<comment type="similarity">
    <text evidence="2">Belongs to the peptidase S16 family.</text>
</comment>
<gene>
    <name evidence="4" type="ORF">SAMN02583745_00092</name>
</gene>
<dbReference type="Proteomes" id="UP000242642">
    <property type="component" value="Unassembled WGS sequence"/>
</dbReference>
<keyword evidence="1 2" id="KW-0645">Protease</keyword>
<dbReference type="EC" id="3.4.21.53" evidence="2"/>
<sequence>MNTDTFLKMTKLPWQQLMPETETFEQYLRKSPEPITSLVDLQPRYTNALSLFLHANSPFDILLTHCDESYTSFQLVESLVKELSKEISLPPVTFKGDYVSQGNVYRFDKTIDGLFNATENLVFDTWIEMNSLFGTVYQHNGIVHLQPGRIHQVNGGILMLSANAILSQPLMWFRLLKIIETGQYEWLSNDDNRSLPVCIHPMPMKIKLIIVGDRDNLAELEEMVPDLHQISIYGEIEHSLTLIDETTFVQWQSYLVDIAYKFSGMTIADDAWPVLIRHAARYNEDKLNLPLSPLFWQGYFKEVSLFSDDNICNQIALDTRAEAKLYRESYLLERIYDEFELDQILIDTENHVVGQINGLAVLSYPGHPRAIGEPSRITCIVHLGDGEVNDIERKVELAGNIHAKGLLIMQAFLLSELNLNQQFPLSASIVFEQSYSEVDGDSASLAELCALISAISEVPINQQLAITGSVDQFGNVQPIGGVNEKIEGFFTVCERRGLTGSQGVIIPASNQRHLSLNDEVINAVKEGQFHIWTVEHASEAIELLTSVKYREESSEIDLITLMQKRILQSIDTVDETPWYKRLLRLS</sequence>
<dbReference type="Gene3D" id="3.40.50.300">
    <property type="entry name" value="P-loop containing nucleotide triphosphate hydrolases"/>
    <property type="match status" value="1"/>
</dbReference>
<evidence type="ECO:0000256" key="1">
    <source>
        <dbReference type="ARBA" id="ARBA00022670"/>
    </source>
</evidence>
<evidence type="ECO:0000259" key="3">
    <source>
        <dbReference type="PROSITE" id="PS51786"/>
    </source>
</evidence>
<dbReference type="InterPro" id="IPR008269">
    <property type="entry name" value="Lon_proteolytic"/>
</dbReference>
<dbReference type="SUPFAM" id="SSF54211">
    <property type="entry name" value="Ribosomal protein S5 domain 2-like"/>
    <property type="match status" value="1"/>
</dbReference>
<organism evidence="4 5">
    <name type="scientific">Thorsellia anophelis DSM 18579</name>
    <dbReference type="NCBI Taxonomy" id="1123402"/>
    <lineage>
        <taxon>Bacteria</taxon>
        <taxon>Pseudomonadati</taxon>
        <taxon>Pseudomonadota</taxon>
        <taxon>Gammaproteobacteria</taxon>
        <taxon>Enterobacterales</taxon>
        <taxon>Thorselliaceae</taxon>
        <taxon>Thorsellia</taxon>
    </lineage>
</organism>
<reference evidence="5" key="1">
    <citation type="submission" date="2016-10" db="EMBL/GenBank/DDBJ databases">
        <authorList>
            <person name="Varghese N."/>
            <person name="Submissions S."/>
        </authorList>
    </citation>
    <scope>NUCLEOTIDE SEQUENCE [LARGE SCALE GENOMIC DNA]</scope>
    <source>
        <strain evidence="5">DSM 18579</strain>
    </source>
</reference>
<dbReference type="PRINTS" id="PR00830">
    <property type="entry name" value="ENDOLAPTASE"/>
</dbReference>
<dbReference type="Gene3D" id="3.30.230.10">
    <property type="match status" value="1"/>
</dbReference>
<keyword evidence="5" id="KW-1185">Reference proteome</keyword>
<protein>
    <recommendedName>
        <fullName evidence="2">endopeptidase La</fullName>
        <ecNumber evidence="2">3.4.21.53</ecNumber>
    </recommendedName>
</protein>
<feature type="active site" evidence="2">
    <location>
        <position position="485"/>
    </location>
</feature>
<dbReference type="InterPro" id="IPR041699">
    <property type="entry name" value="AAA_32"/>
</dbReference>
<dbReference type="InterPro" id="IPR014721">
    <property type="entry name" value="Ribsml_uS5_D2-typ_fold_subgr"/>
</dbReference>
<keyword evidence="2" id="KW-0378">Hydrolase</keyword>
<accession>A0A1H9Y716</accession>
<evidence type="ECO:0000256" key="2">
    <source>
        <dbReference type="PROSITE-ProRule" id="PRU01122"/>
    </source>
</evidence>
<dbReference type="Pfam" id="PF13654">
    <property type="entry name" value="AAA_32"/>
    <property type="match status" value="1"/>
</dbReference>
<keyword evidence="2" id="KW-0720">Serine protease</keyword>
<dbReference type="EMBL" id="FOHV01000001">
    <property type="protein sequence ID" value="SES64589.1"/>
    <property type="molecule type" value="Genomic_DNA"/>
</dbReference>
<dbReference type="GO" id="GO:0005524">
    <property type="term" value="F:ATP binding"/>
    <property type="evidence" value="ECO:0007669"/>
    <property type="project" value="InterPro"/>
</dbReference>
<dbReference type="STRING" id="1123402.SAMN02583745_00092"/>
<dbReference type="GO" id="GO:0004252">
    <property type="term" value="F:serine-type endopeptidase activity"/>
    <property type="evidence" value="ECO:0007669"/>
    <property type="project" value="UniProtKB-UniRule"/>
</dbReference>
<dbReference type="PROSITE" id="PS51786">
    <property type="entry name" value="LON_PROTEOLYTIC"/>
    <property type="match status" value="1"/>
</dbReference>
<dbReference type="GO" id="GO:0030163">
    <property type="term" value="P:protein catabolic process"/>
    <property type="evidence" value="ECO:0007669"/>
    <property type="project" value="InterPro"/>
</dbReference>
<evidence type="ECO:0000313" key="5">
    <source>
        <dbReference type="Proteomes" id="UP000242642"/>
    </source>
</evidence>
<dbReference type="AlphaFoldDB" id="A0A1H9Y716"/>
<dbReference type="InterPro" id="IPR027417">
    <property type="entry name" value="P-loop_NTPase"/>
</dbReference>
<dbReference type="GO" id="GO:0006508">
    <property type="term" value="P:proteolysis"/>
    <property type="evidence" value="ECO:0007669"/>
    <property type="project" value="UniProtKB-KW"/>
</dbReference>
<dbReference type="Pfam" id="PF05362">
    <property type="entry name" value="Lon_C"/>
    <property type="match status" value="1"/>
</dbReference>
<feature type="active site" evidence="2">
    <location>
        <position position="442"/>
    </location>
</feature>
<dbReference type="GO" id="GO:0004176">
    <property type="term" value="F:ATP-dependent peptidase activity"/>
    <property type="evidence" value="ECO:0007669"/>
    <property type="project" value="UniProtKB-UniRule"/>
</dbReference>
<feature type="domain" description="Lon proteolytic" evidence="3">
    <location>
        <begin position="350"/>
        <end position="547"/>
    </location>
</feature>